<comment type="similarity">
    <text evidence="6">Belongs to the UTP23/FCF1 family. UTP23 subfamily.</text>
</comment>
<dbReference type="Pfam" id="PF04900">
    <property type="entry name" value="Fcf1"/>
    <property type="match status" value="1"/>
</dbReference>
<comment type="function">
    <text evidence="5">Involved in rRNA-processing and ribosome biogenesis.</text>
</comment>
<sequence length="619" mass="72718">MKEKCQNKRQNKQIQNTQALNQEKLNNKQNPLNNSSTSQSSLEDRSQFSEKTNQNILHLQNQNYFFENIIQLSSHRQQTDQDRTQQKLSIQRYCTQKKENIKLSDTDKQQYTHSNENQNSTINDIQIQNPLALQDGGNNFKQTPSEKDLDQHNYQSKNSMPQIMLNNSKKSLKSDTHLNKKPHNFLENQKQLQQKQDKNLQLSYNNNQNYSELSSRVNSPTQKILNNKNNLNETKFQSFQGLQNGAQNNGKKSPEMQQIKININDVSPYNISQQEKTPGQKNENKNDSRIDCDVCHKVKLVEQQFYYCVCNQKQPKLFNACSDCYKEKQELDLHLKSQFKDLQHLTKYECLETIKIMRKECKSNCQMGCLKFYLRLDGNFLKICIDRQMHLKDYLQKWLRGKIIIQVTSCVLQELNSLGPQFRKLFDEAKQVPCLKCGHISGLPANDCIKDLVANGNPNQYWICTQDSELTGELTKIPGIPIFFFLQDLKLDLLEPAKNIKREQELKEKQKYLPSKEEMKQILPLKQQQKEEMIQKRKKEFEKEKKLLGAALKKKAKAPNPLSMKKKQDKDYEFDDNQTVNSDGQKKRRRNRVRSKGQQKQQNQQNKLQQQQEENEQEE</sequence>
<feature type="compositionally biased region" description="Basic residues" evidence="7">
    <location>
        <begin position="586"/>
        <end position="597"/>
    </location>
</feature>
<organism evidence="9 10">
    <name type="scientific">Pseudocohnilembus persalinus</name>
    <name type="common">Ciliate</name>
    <dbReference type="NCBI Taxonomy" id="266149"/>
    <lineage>
        <taxon>Eukaryota</taxon>
        <taxon>Sar</taxon>
        <taxon>Alveolata</taxon>
        <taxon>Ciliophora</taxon>
        <taxon>Intramacronucleata</taxon>
        <taxon>Oligohymenophorea</taxon>
        <taxon>Scuticociliatia</taxon>
        <taxon>Philasterida</taxon>
        <taxon>Pseudocohnilembidae</taxon>
        <taxon>Pseudocohnilembus</taxon>
    </lineage>
</organism>
<proteinExistence type="inferred from homology"/>
<feature type="domain" description="UTP23 sensor motif region" evidence="8">
    <location>
        <begin position="553"/>
        <end position="568"/>
    </location>
</feature>
<dbReference type="InterPro" id="IPR029060">
    <property type="entry name" value="PIN-like_dom_sf"/>
</dbReference>
<dbReference type="OrthoDB" id="25675at2759"/>
<dbReference type="CDD" id="cd08553">
    <property type="entry name" value="PIN_Fcf1-like"/>
    <property type="match status" value="1"/>
</dbReference>
<evidence type="ECO:0000256" key="6">
    <source>
        <dbReference type="ARBA" id="ARBA00038503"/>
    </source>
</evidence>
<comment type="caution">
    <text evidence="9">The sequence shown here is derived from an EMBL/GenBank/DDBJ whole genome shotgun (WGS) entry which is preliminary data.</text>
</comment>
<keyword evidence="3" id="KW-0698">rRNA processing</keyword>
<comment type="subcellular location">
    <subcellularLocation>
        <location evidence="1">Nucleus</location>
        <location evidence="1">Nucleolus</location>
    </subcellularLocation>
</comment>
<reference evidence="9 10" key="1">
    <citation type="journal article" date="2015" name="Sci. Rep.">
        <title>Genome of the facultative scuticociliatosis pathogen Pseudocohnilembus persalinus provides insight into its virulence through horizontal gene transfer.</title>
        <authorList>
            <person name="Xiong J."/>
            <person name="Wang G."/>
            <person name="Cheng J."/>
            <person name="Tian M."/>
            <person name="Pan X."/>
            <person name="Warren A."/>
            <person name="Jiang C."/>
            <person name="Yuan D."/>
            <person name="Miao W."/>
        </authorList>
    </citation>
    <scope>NUCLEOTIDE SEQUENCE [LARGE SCALE GENOMIC DNA]</scope>
    <source>
        <strain evidence="9">36N120E</strain>
    </source>
</reference>
<dbReference type="InterPro" id="IPR006984">
    <property type="entry name" value="Fcf1/UTP23"/>
</dbReference>
<evidence type="ECO:0000256" key="7">
    <source>
        <dbReference type="SAM" id="MobiDB-lite"/>
    </source>
</evidence>
<evidence type="ECO:0000256" key="1">
    <source>
        <dbReference type="ARBA" id="ARBA00004604"/>
    </source>
</evidence>
<feature type="region of interest" description="Disordered" evidence="7">
    <location>
        <begin position="132"/>
        <end position="162"/>
    </location>
</feature>
<feature type="compositionally biased region" description="Polar residues" evidence="7">
    <location>
        <begin position="152"/>
        <end position="162"/>
    </location>
</feature>
<keyword evidence="4" id="KW-0539">Nucleus</keyword>
<gene>
    <name evidence="9" type="ORF">PPERSA_10824</name>
</gene>
<feature type="region of interest" description="Disordered" evidence="7">
    <location>
        <begin position="550"/>
        <end position="619"/>
    </location>
</feature>
<name>A0A0V0QDU7_PSEPJ</name>
<evidence type="ECO:0000313" key="10">
    <source>
        <dbReference type="Proteomes" id="UP000054937"/>
    </source>
</evidence>
<dbReference type="Gene3D" id="3.40.50.1010">
    <property type="entry name" value="5'-nuclease"/>
    <property type="match status" value="1"/>
</dbReference>
<keyword evidence="2" id="KW-0690">Ribosome biogenesis</keyword>
<dbReference type="AlphaFoldDB" id="A0A0V0QDU7"/>
<evidence type="ECO:0000313" key="9">
    <source>
        <dbReference type="EMBL" id="KRX00325.1"/>
    </source>
</evidence>
<accession>A0A0V0QDU7</accession>
<dbReference type="Pfam" id="PF24779">
    <property type="entry name" value="UTP23_sensor"/>
    <property type="match status" value="1"/>
</dbReference>
<dbReference type="PANTHER" id="PTHR12416">
    <property type="entry name" value="RRNA-PROCESSING PROTEIN UTP23 HOMOLOG"/>
    <property type="match status" value="1"/>
</dbReference>
<dbReference type="EMBL" id="LDAU01000194">
    <property type="protein sequence ID" value="KRX00325.1"/>
    <property type="molecule type" value="Genomic_DNA"/>
</dbReference>
<dbReference type="Proteomes" id="UP000054937">
    <property type="component" value="Unassembled WGS sequence"/>
</dbReference>
<evidence type="ECO:0000259" key="8">
    <source>
        <dbReference type="Pfam" id="PF24779"/>
    </source>
</evidence>
<dbReference type="GO" id="GO:0006364">
    <property type="term" value="P:rRNA processing"/>
    <property type="evidence" value="ECO:0007669"/>
    <property type="project" value="UniProtKB-KW"/>
</dbReference>
<dbReference type="InParanoid" id="A0A0V0QDU7"/>
<dbReference type="InterPro" id="IPR057776">
    <property type="entry name" value="UTP23_sensor"/>
</dbReference>
<feature type="compositionally biased region" description="Low complexity" evidence="7">
    <location>
        <begin position="598"/>
        <end position="612"/>
    </location>
</feature>
<evidence type="ECO:0000256" key="5">
    <source>
        <dbReference type="ARBA" id="ARBA00037300"/>
    </source>
</evidence>
<keyword evidence="10" id="KW-1185">Reference proteome</keyword>
<feature type="compositionally biased region" description="Polar residues" evidence="7">
    <location>
        <begin position="23"/>
        <end position="41"/>
    </location>
</feature>
<protein>
    <recommendedName>
        <fullName evidence="8">UTP23 sensor motif region domain-containing protein</fullName>
    </recommendedName>
</protein>
<feature type="compositionally biased region" description="Polar residues" evidence="7">
    <location>
        <begin position="132"/>
        <end position="143"/>
    </location>
</feature>
<dbReference type="GO" id="GO:0032040">
    <property type="term" value="C:small-subunit processome"/>
    <property type="evidence" value="ECO:0007669"/>
    <property type="project" value="InterPro"/>
</dbReference>
<evidence type="ECO:0000256" key="2">
    <source>
        <dbReference type="ARBA" id="ARBA00022517"/>
    </source>
</evidence>
<evidence type="ECO:0000256" key="4">
    <source>
        <dbReference type="ARBA" id="ARBA00023242"/>
    </source>
</evidence>
<evidence type="ECO:0000256" key="3">
    <source>
        <dbReference type="ARBA" id="ARBA00022552"/>
    </source>
</evidence>
<dbReference type="SUPFAM" id="SSF88723">
    <property type="entry name" value="PIN domain-like"/>
    <property type="match status" value="1"/>
</dbReference>
<feature type="region of interest" description="Disordered" evidence="7">
    <location>
        <begin position="23"/>
        <end position="49"/>
    </location>
</feature>